<dbReference type="Pfam" id="PF11738">
    <property type="entry name" value="DUF3298"/>
    <property type="match status" value="1"/>
</dbReference>
<proteinExistence type="predicted"/>
<evidence type="ECO:0000313" key="4">
    <source>
        <dbReference type="Proteomes" id="UP000037043"/>
    </source>
</evidence>
<sequence>MFGIQLPVDIDTIHITRPNLYIDYPKIVRLGNIQVQQMINDDIMKSVDKMIKEQGYFQNPNTTMWGSYEVKTNERAVLSINLINDAYSGGAHGLTVMQGLTYDINTGTMYQLKDLFKPNSNYQRILSDIVRKQIKDRNIFVLGSFIGIKSNQDFYIADKALVLYFQLYELTSYAFGFPSFPISVYEIEDIIDQQSPLGKMIHL</sequence>
<feature type="domain" description="DUF3298" evidence="1">
    <location>
        <begin position="113"/>
        <end position="183"/>
    </location>
</feature>
<dbReference type="InterPro" id="IPR021729">
    <property type="entry name" value="DUF3298"/>
</dbReference>
<feature type="domain" description="Deacetylase PdaC" evidence="2">
    <location>
        <begin position="21"/>
        <end position="95"/>
    </location>
</feature>
<dbReference type="STRING" id="36844.SAMN04488501_11613"/>
<evidence type="ECO:0000259" key="1">
    <source>
        <dbReference type="Pfam" id="PF11738"/>
    </source>
</evidence>
<protein>
    <submittedName>
        <fullName evidence="3">Peptidoglycan-N-acetylmuramic acid deacetylase PdaC</fullName>
        <ecNumber evidence="3">3.5.1.-</ecNumber>
    </submittedName>
</protein>
<evidence type="ECO:0000259" key="2">
    <source>
        <dbReference type="Pfam" id="PF13739"/>
    </source>
</evidence>
<dbReference type="EC" id="3.5.1.-" evidence="3"/>
<dbReference type="GO" id="GO:0016787">
    <property type="term" value="F:hydrolase activity"/>
    <property type="evidence" value="ECO:0007669"/>
    <property type="project" value="UniProtKB-KW"/>
</dbReference>
<dbReference type="InterPro" id="IPR025303">
    <property type="entry name" value="PdaC"/>
</dbReference>
<dbReference type="Pfam" id="PF13739">
    <property type="entry name" value="PdaC"/>
    <property type="match status" value="1"/>
</dbReference>
<organism evidence="3 4">
    <name type="scientific">Clostridium homopropionicum DSM 5847</name>
    <dbReference type="NCBI Taxonomy" id="1121318"/>
    <lineage>
        <taxon>Bacteria</taxon>
        <taxon>Bacillati</taxon>
        <taxon>Bacillota</taxon>
        <taxon>Clostridia</taxon>
        <taxon>Eubacteriales</taxon>
        <taxon>Clostridiaceae</taxon>
        <taxon>Clostridium</taxon>
    </lineage>
</organism>
<keyword evidence="4" id="KW-1185">Reference proteome</keyword>
<evidence type="ECO:0000313" key="3">
    <source>
        <dbReference type="EMBL" id="KOA18804.1"/>
    </source>
</evidence>
<dbReference type="Gene3D" id="3.90.640.20">
    <property type="entry name" value="Heat-shock cognate protein, ATPase"/>
    <property type="match status" value="1"/>
</dbReference>
<dbReference type="InterPro" id="IPR037126">
    <property type="entry name" value="PdaC/RsiV-like_sf"/>
</dbReference>
<dbReference type="Proteomes" id="UP000037043">
    <property type="component" value="Unassembled WGS sequence"/>
</dbReference>
<dbReference type="PATRIC" id="fig|1121318.3.peg.2859"/>
<name>A0A0L6Z773_9CLOT</name>
<reference evidence="4" key="1">
    <citation type="submission" date="2015-08" db="EMBL/GenBank/DDBJ databases">
        <title>Genome sequence of the strict anaerobe Clostridium homopropionicum LuHBu1 (DSM 5847T).</title>
        <authorList>
            <person name="Poehlein A."/>
            <person name="Beck M."/>
            <person name="Schiel-Bengelsdorf B."/>
            <person name="Bengelsdorf F.R."/>
            <person name="Daniel R."/>
            <person name="Duerre P."/>
        </authorList>
    </citation>
    <scope>NUCLEOTIDE SEQUENCE [LARGE SCALE GENOMIC DNA]</scope>
    <source>
        <strain evidence="4">DSM 5847</strain>
    </source>
</reference>
<keyword evidence="3" id="KW-0378">Hydrolase</keyword>
<dbReference type="RefSeq" id="WP_052222329.1">
    <property type="nucleotide sequence ID" value="NZ_LHUR01000033.1"/>
</dbReference>
<comment type="caution">
    <text evidence="3">The sequence shown here is derived from an EMBL/GenBank/DDBJ whole genome shotgun (WGS) entry which is preliminary data.</text>
</comment>
<gene>
    <name evidence="3" type="primary">pdaC_2</name>
    <name evidence="3" type="ORF">CLHOM_28520</name>
</gene>
<dbReference type="AlphaFoldDB" id="A0A0L6Z773"/>
<dbReference type="Gene3D" id="3.30.565.40">
    <property type="entry name" value="Fervidobacterium nodosum Rt17-B1 like"/>
    <property type="match status" value="1"/>
</dbReference>
<accession>A0A0L6Z773</accession>
<dbReference type="EMBL" id="LHUR01000033">
    <property type="protein sequence ID" value="KOA18804.1"/>
    <property type="molecule type" value="Genomic_DNA"/>
</dbReference>